<dbReference type="FunFam" id="1.10.10.10:FF:000001">
    <property type="entry name" value="LysR family transcriptional regulator"/>
    <property type="match status" value="1"/>
</dbReference>
<gene>
    <name evidence="7" type="ORF">HNQ86_000795</name>
    <name evidence="6" type="ORF">LF63_0107095</name>
</gene>
<keyword evidence="2" id="KW-0805">Transcription regulation</keyword>
<evidence type="ECO:0000313" key="9">
    <source>
        <dbReference type="Proteomes" id="UP000560000"/>
    </source>
</evidence>
<dbReference type="Proteomes" id="UP000560000">
    <property type="component" value="Unassembled WGS sequence"/>
</dbReference>
<dbReference type="Pfam" id="PF03466">
    <property type="entry name" value="LysR_substrate"/>
    <property type="match status" value="1"/>
</dbReference>
<evidence type="ECO:0000259" key="5">
    <source>
        <dbReference type="PROSITE" id="PS50931"/>
    </source>
</evidence>
<dbReference type="GO" id="GO:0005829">
    <property type="term" value="C:cytosol"/>
    <property type="evidence" value="ECO:0007669"/>
    <property type="project" value="TreeGrafter"/>
</dbReference>
<feature type="domain" description="HTH lysR-type" evidence="5">
    <location>
        <begin position="1"/>
        <end position="58"/>
    </location>
</feature>
<proteinExistence type="inferred from homology"/>
<dbReference type="Gene3D" id="1.10.10.10">
    <property type="entry name" value="Winged helix-like DNA-binding domain superfamily/Winged helix DNA-binding domain"/>
    <property type="match status" value="1"/>
</dbReference>
<keyword evidence="8" id="KW-1185">Reference proteome</keyword>
<dbReference type="PROSITE" id="PS50931">
    <property type="entry name" value="HTH_LYSR"/>
    <property type="match status" value="1"/>
</dbReference>
<dbReference type="EMBL" id="JACHET010000001">
    <property type="protein sequence ID" value="MBB6183450.1"/>
    <property type="molecule type" value="Genomic_DNA"/>
</dbReference>
<comment type="similarity">
    <text evidence="1">Belongs to the LysR transcriptional regulatory family.</text>
</comment>
<keyword evidence="4" id="KW-0804">Transcription</keyword>
<dbReference type="AlphaFoldDB" id="A0A099CXN3"/>
<dbReference type="InterPro" id="IPR036388">
    <property type="entry name" value="WH-like_DNA-bd_sf"/>
</dbReference>
<evidence type="ECO:0000256" key="4">
    <source>
        <dbReference type="ARBA" id="ARBA00023163"/>
    </source>
</evidence>
<protein>
    <submittedName>
        <fullName evidence="7">DNA-binding transcriptional LysR family regulator</fullName>
    </submittedName>
    <submittedName>
        <fullName evidence="6">LysR family transcriptional regulator</fullName>
    </submittedName>
</protein>
<dbReference type="STRING" id="1543381.LF63_0107095"/>
<dbReference type="CDD" id="cd08436">
    <property type="entry name" value="PBP2_LTTR_like_3"/>
    <property type="match status" value="1"/>
</dbReference>
<dbReference type="GO" id="GO:0003677">
    <property type="term" value="F:DNA binding"/>
    <property type="evidence" value="ECO:0007669"/>
    <property type="project" value="UniProtKB-KW"/>
</dbReference>
<evidence type="ECO:0000313" key="8">
    <source>
        <dbReference type="Proteomes" id="UP000029708"/>
    </source>
</evidence>
<comment type="caution">
    <text evidence="6">The sequence shown here is derived from an EMBL/GenBank/DDBJ whole genome shotgun (WGS) entry which is preliminary data.</text>
</comment>
<evidence type="ECO:0000313" key="6">
    <source>
        <dbReference type="EMBL" id="KGI78416.1"/>
    </source>
</evidence>
<dbReference type="InterPro" id="IPR000847">
    <property type="entry name" value="LysR_HTH_N"/>
</dbReference>
<dbReference type="InterPro" id="IPR036390">
    <property type="entry name" value="WH_DNA-bd_sf"/>
</dbReference>
<dbReference type="Proteomes" id="UP000029708">
    <property type="component" value="Unassembled WGS sequence"/>
</dbReference>
<keyword evidence="3 7" id="KW-0238">DNA-binding</keyword>
<organism evidence="6 8">
    <name type="scientific">Oleiagrimonas soli</name>
    <dbReference type="NCBI Taxonomy" id="1543381"/>
    <lineage>
        <taxon>Bacteria</taxon>
        <taxon>Pseudomonadati</taxon>
        <taxon>Pseudomonadota</taxon>
        <taxon>Gammaproteobacteria</taxon>
        <taxon>Lysobacterales</taxon>
        <taxon>Rhodanobacteraceae</taxon>
        <taxon>Oleiagrimonas</taxon>
    </lineage>
</organism>
<dbReference type="PRINTS" id="PR00039">
    <property type="entry name" value="HTHLYSR"/>
</dbReference>
<evidence type="ECO:0000313" key="7">
    <source>
        <dbReference type="EMBL" id="MBB6183450.1"/>
    </source>
</evidence>
<dbReference type="InterPro" id="IPR050950">
    <property type="entry name" value="HTH-type_LysR_regulators"/>
</dbReference>
<evidence type="ECO:0000256" key="1">
    <source>
        <dbReference type="ARBA" id="ARBA00009437"/>
    </source>
</evidence>
<dbReference type="InterPro" id="IPR005119">
    <property type="entry name" value="LysR_subst-bd"/>
</dbReference>
<dbReference type="SUPFAM" id="SSF46785">
    <property type="entry name" value="Winged helix' DNA-binding domain"/>
    <property type="match status" value="1"/>
</dbReference>
<dbReference type="OrthoDB" id="5289754at2"/>
<dbReference type="SUPFAM" id="SSF53850">
    <property type="entry name" value="Periplasmic binding protein-like II"/>
    <property type="match status" value="1"/>
</dbReference>
<sequence length="306" mass="33436">MELRQLQHFVAVAEEGHFTRASRRVHIVQSALSASIRRLEDELDAQLFVRNTRQVRLTEVGRVFLDKAREVLEAATSAREAVAAVQGLQRGKLSIGSVQSLPSFVDLPALLGRFYQQHAGVDVRLCQGSASHLLEKIRSGRLDLAFLTLCEAPAGIQKRMIACDALVLVCAPAHPLATRKRCALDELCEEPFVDFQADWGTRRLIDRGFLEAGIDRHTAFEVNDLGTLLELVRHGLGIALLPESIARAQRPALAVVPLSEPELCWELVVAYAAETGALPVDQAPRAFLDLLADAHPLPLAAAENAA</sequence>
<dbReference type="GO" id="GO:0003700">
    <property type="term" value="F:DNA-binding transcription factor activity"/>
    <property type="evidence" value="ECO:0007669"/>
    <property type="project" value="InterPro"/>
</dbReference>
<dbReference type="RefSeq" id="WP_043103385.1">
    <property type="nucleotide sequence ID" value="NZ_JACHET010000001.1"/>
</dbReference>
<dbReference type="HOGENOM" id="CLU_039613_6_4_6"/>
<dbReference type="EMBL" id="JROI01000010">
    <property type="protein sequence ID" value="KGI78416.1"/>
    <property type="molecule type" value="Genomic_DNA"/>
</dbReference>
<evidence type="ECO:0000256" key="2">
    <source>
        <dbReference type="ARBA" id="ARBA00023015"/>
    </source>
</evidence>
<dbReference type="PANTHER" id="PTHR30419">
    <property type="entry name" value="HTH-TYPE TRANSCRIPTIONAL REGULATOR YBHD"/>
    <property type="match status" value="1"/>
</dbReference>
<dbReference type="Pfam" id="PF00126">
    <property type="entry name" value="HTH_1"/>
    <property type="match status" value="1"/>
</dbReference>
<name>A0A099CXN3_9GAMM</name>
<dbReference type="PANTHER" id="PTHR30419:SF31">
    <property type="entry name" value="BLR3139 PROTEIN"/>
    <property type="match status" value="1"/>
</dbReference>
<evidence type="ECO:0000256" key="3">
    <source>
        <dbReference type="ARBA" id="ARBA00023125"/>
    </source>
</evidence>
<dbReference type="Gene3D" id="3.40.190.290">
    <property type="match status" value="1"/>
</dbReference>
<reference evidence="7 9" key="2">
    <citation type="submission" date="2020-08" db="EMBL/GenBank/DDBJ databases">
        <title>Genomic Encyclopedia of Type Strains, Phase IV (KMG-IV): sequencing the most valuable type-strain genomes for metagenomic binning, comparative biology and taxonomic classification.</title>
        <authorList>
            <person name="Goeker M."/>
        </authorList>
    </citation>
    <scope>NUCLEOTIDE SEQUENCE [LARGE SCALE GENOMIC DNA]</scope>
    <source>
        <strain evidence="7 9">DSM 107085</strain>
    </source>
</reference>
<reference evidence="6 8" key="1">
    <citation type="submission" date="2014-09" db="EMBL/GenBank/DDBJ databases">
        <title>Xanthomonadaceae 3.5X direct submission.</title>
        <authorList>
            <person name="Fang T."/>
            <person name="Wang H."/>
        </authorList>
    </citation>
    <scope>NUCLEOTIDE SEQUENCE [LARGE SCALE GENOMIC DNA]</scope>
    <source>
        <strain evidence="6 8">3.5X</strain>
    </source>
</reference>
<accession>A0A099CXN3</accession>